<comment type="function">
    <text evidence="8 10">Acts in the modification of cell walls via demethylesterification of cell wall pectin.</text>
</comment>
<evidence type="ECO:0000256" key="9">
    <source>
        <dbReference type="PROSITE-ProRule" id="PRU10040"/>
    </source>
</evidence>
<keyword evidence="6" id="KW-0325">Glycoprotein</keyword>
<keyword evidence="10" id="KW-0134">Cell wall</keyword>
<evidence type="ECO:0000256" key="4">
    <source>
        <dbReference type="ARBA" id="ARBA00022801"/>
    </source>
</evidence>
<evidence type="ECO:0000313" key="13">
    <source>
        <dbReference type="Proteomes" id="UP000829196"/>
    </source>
</evidence>
<dbReference type="PROSITE" id="PS00503">
    <property type="entry name" value="PECTINESTERASE_2"/>
    <property type="match status" value="1"/>
</dbReference>
<dbReference type="InterPro" id="IPR018040">
    <property type="entry name" value="Pectinesterase_Tyr_AS"/>
</dbReference>
<reference evidence="12" key="1">
    <citation type="journal article" date="2022" name="Front. Genet.">
        <title>Chromosome-Scale Assembly of the Dendrobium nobile Genome Provides Insights Into the Molecular Mechanism of the Biosynthesis of the Medicinal Active Ingredient of Dendrobium.</title>
        <authorList>
            <person name="Xu Q."/>
            <person name="Niu S.-C."/>
            <person name="Li K.-L."/>
            <person name="Zheng P.-J."/>
            <person name="Zhang X.-J."/>
            <person name="Jia Y."/>
            <person name="Liu Y."/>
            <person name="Niu Y.-X."/>
            <person name="Yu L.-H."/>
            <person name="Chen D.-F."/>
            <person name="Zhang G.-Q."/>
        </authorList>
    </citation>
    <scope>NUCLEOTIDE SEQUENCE</scope>
    <source>
        <tissue evidence="12">Leaf</tissue>
    </source>
</reference>
<dbReference type="Pfam" id="PF01095">
    <property type="entry name" value="Pectinesterase"/>
    <property type="match status" value="1"/>
</dbReference>
<keyword evidence="4 10" id="KW-0378">Hydrolase</keyword>
<evidence type="ECO:0000256" key="7">
    <source>
        <dbReference type="ARBA" id="ARBA00047928"/>
    </source>
</evidence>
<evidence type="ECO:0000256" key="3">
    <source>
        <dbReference type="ARBA" id="ARBA00013229"/>
    </source>
</evidence>
<dbReference type="PANTHER" id="PTHR31321">
    <property type="entry name" value="ACYL-COA THIOESTER HYDROLASE YBHC-RELATED"/>
    <property type="match status" value="1"/>
</dbReference>
<dbReference type="Gene3D" id="2.160.20.10">
    <property type="entry name" value="Single-stranded right-handed beta-helix, Pectin lyase-like"/>
    <property type="match status" value="1"/>
</dbReference>
<keyword evidence="5 10" id="KW-0063">Aspartyl esterase</keyword>
<dbReference type="GO" id="GO:0045490">
    <property type="term" value="P:pectin catabolic process"/>
    <property type="evidence" value="ECO:0007669"/>
    <property type="project" value="UniProtKB-UniRule"/>
</dbReference>
<comment type="similarity">
    <text evidence="2">Belongs to the pectinesterase family.</text>
</comment>
<comment type="catalytic activity">
    <reaction evidence="7 10">
        <text>[(1-&gt;4)-alpha-D-galacturonosyl methyl ester](n) + n H2O = [(1-&gt;4)-alpha-D-galacturonosyl](n) + n methanol + n H(+)</text>
        <dbReference type="Rhea" id="RHEA:22380"/>
        <dbReference type="Rhea" id="RHEA-COMP:14570"/>
        <dbReference type="Rhea" id="RHEA-COMP:14573"/>
        <dbReference type="ChEBI" id="CHEBI:15377"/>
        <dbReference type="ChEBI" id="CHEBI:15378"/>
        <dbReference type="ChEBI" id="CHEBI:17790"/>
        <dbReference type="ChEBI" id="CHEBI:140522"/>
        <dbReference type="ChEBI" id="CHEBI:140523"/>
        <dbReference type="EC" id="3.1.1.11"/>
    </reaction>
</comment>
<evidence type="ECO:0000256" key="8">
    <source>
        <dbReference type="ARBA" id="ARBA00057335"/>
    </source>
</evidence>
<dbReference type="SMR" id="A0A8T3AAN7"/>
<evidence type="ECO:0000313" key="12">
    <source>
        <dbReference type="EMBL" id="KAI0492862.1"/>
    </source>
</evidence>
<dbReference type="EC" id="3.1.1.11" evidence="3 10"/>
<dbReference type="OrthoDB" id="2019149at2759"/>
<name>A0A8T3AAN7_DENNO</name>
<evidence type="ECO:0000256" key="5">
    <source>
        <dbReference type="ARBA" id="ARBA00023085"/>
    </source>
</evidence>
<organism evidence="12 13">
    <name type="scientific">Dendrobium nobile</name>
    <name type="common">Orchid</name>
    <dbReference type="NCBI Taxonomy" id="94219"/>
    <lineage>
        <taxon>Eukaryota</taxon>
        <taxon>Viridiplantae</taxon>
        <taxon>Streptophyta</taxon>
        <taxon>Embryophyta</taxon>
        <taxon>Tracheophyta</taxon>
        <taxon>Spermatophyta</taxon>
        <taxon>Magnoliopsida</taxon>
        <taxon>Liliopsida</taxon>
        <taxon>Asparagales</taxon>
        <taxon>Orchidaceae</taxon>
        <taxon>Epidendroideae</taxon>
        <taxon>Malaxideae</taxon>
        <taxon>Dendrobiinae</taxon>
        <taxon>Dendrobium</taxon>
    </lineage>
</organism>
<feature type="active site" evidence="9">
    <location>
        <position position="184"/>
    </location>
</feature>
<evidence type="ECO:0000256" key="2">
    <source>
        <dbReference type="ARBA" id="ARBA00008891"/>
    </source>
</evidence>
<dbReference type="AlphaFoldDB" id="A0A8T3AAN7"/>
<dbReference type="GO" id="GO:0042545">
    <property type="term" value="P:cell wall modification"/>
    <property type="evidence" value="ECO:0007669"/>
    <property type="project" value="UniProtKB-UniRule"/>
</dbReference>
<dbReference type="PROSITE" id="PS00800">
    <property type="entry name" value="PECTINESTERASE_1"/>
    <property type="match status" value="1"/>
</dbReference>
<feature type="domain" description="Pectinesterase catalytic" evidence="11">
    <location>
        <begin position="32"/>
        <end position="317"/>
    </location>
</feature>
<evidence type="ECO:0000256" key="10">
    <source>
        <dbReference type="RuleBase" id="RU000589"/>
    </source>
</evidence>
<dbReference type="InterPro" id="IPR012334">
    <property type="entry name" value="Pectin_lyas_fold"/>
</dbReference>
<keyword evidence="10" id="KW-0732">Signal</keyword>
<dbReference type="Proteomes" id="UP000829196">
    <property type="component" value="Unassembled WGS sequence"/>
</dbReference>
<comment type="pathway">
    <text evidence="1 10">Glycan metabolism; pectin degradation; 2-dehydro-3-deoxy-D-gluconate from pectin: step 1/5.</text>
</comment>
<dbReference type="SUPFAM" id="SSF51126">
    <property type="entry name" value="Pectin lyase-like"/>
    <property type="match status" value="1"/>
</dbReference>
<proteinExistence type="inferred from homology"/>
<protein>
    <recommendedName>
        <fullName evidence="3 10">Pectinesterase</fullName>
        <ecNumber evidence="3 10">3.1.1.11</ecNumber>
    </recommendedName>
</protein>
<dbReference type="InterPro" id="IPR033131">
    <property type="entry name" value="Pectinesterase_Asp_AS"/>
</dbReference>
<dbReference type="PANTHER" id="PTHR31321:SF134">
    <property type="entry name" value="PECTINESTERASE"/>
    <property type="match status" value="1"/>
</dbReference>
<dbReference type="InterPro" id="IPR000070">
    <property type="entry name" value="Pectinesterase_cat"/>
</dbReference>
<feature type="signal peptide" evidence="10">
    <location>
        <begin position="1"/>
        <end position="23"/>
    </location>
</feature>
<gene>
    <name evidence="12" type="ORF">KFK09_027138</name>
</gene>
<evidence type="ECO:0000256" key="1">
    <source>
        <dbReference type="ARBA" id="ARBA00005184"/>
    </source>
</evidence>
<keyword evidence="10" id="KW-0964">Secreted</keyword>
<sequence>MKFLLYVVFLLLTSLLLRVSIIATTVPVMKTMVVDLEGHGDFKSVQKAIDSIPNRNQGWIKIYIKAGVYREKVNLTKNKTRIVFEGDGASQTTIQWGDHCDLNTVFRTPDTATFTSAATDVVFKRIKFMNTFDDIKNPKIAVAMLVSGDKTSFYECSFIGIQDTLSDLAGRHYFKDCQIVGAVDFIFGYGQSIYERCQIIIRRGLPVPGWVTAHGRNKPSQSTGFVFKYCRLMGFSKVYLGRAWGSYSRVVFYNTYMEDIVMPQGWDSWLTPDKGINTNYGEIGCSGPGANSTSRVPWEKKLKLKYIRKITNISFIDAEGWLIKQGQ</sequence>
<keyword evidence="13" id="KW-1185">Reference proteome</keyword>
<comment type="subcellular location">
    <subcellularLocation>
        <location evidence="10">Secreted</location>
        <location evidence="10">Cell wall</location>
    </subcellularLocation>
</comment>
<feature type="chain" id="PRO_5035959787" description="Pectinesterase" evidence="10">
    <location>
        <begin position="24"/>
        <end position="327"/>
    </location>
</feature>
<evidence type="ECO:0000256" key="6">
    <source>
        <dbReference type="ARBA" id="ARBA00023180"/>
    </source>
</evidence>
<comment type="caution">
    <text evidence="12">The sequence shown here is derived from an EMBL/GenBank/DDBJ whole genome shotgun (WGS) entry which is preliminary data.</text>
</comment>
<evidence type="ECO:0000259" key="11">
    <source>
        <dbReference type="Pfam" id="PF01095"/>
    </source>
</evidence>
<accession>A0A8T3AAN7</accession>
<dbReference type="FunFam" id="2.160.20.10:FF:000013">
    <property type="entry name" value="Pectinesterase"/>
    <property type="match status" value="1"/>
</dbReference>
<dbReference type="EMBL" id="JAGYWB010000018">
    <property type="protein sequence ID" value="KAI0492862.1"/>
    <property type="molecule type" value="Genomic_DNA"/>
</dbReference>
<dbReference type="InterPro" id="IPR011050">
    <property type="entry name" value="Pectin_lyase_fold/virulence"/>
</dbReference>
<keyword evidence="10" id="KW-0961">Cell wall biogenesis/degradation</keyword>
<dbReference type="GO" id="GO:0030599">
    <property type="term" value="F:pectinesterase activity"/>
    <property type="evidence" value="ECO:0007669"/>
    <property type="project" value="UniProtKB-UniRule"/>
</dbReference>